<dbReference type="Proteomes" id="UP001347796">
    <property type="component" value="Unassembled WGS sequence"/>
</dbReference>
<dbReference type="EMBL" id="JAZGQO010000002">
    <property type="protein sequence ID" value="KAK6191172.1"/>
    <property type="molecule type" value="Genomic_DNA"/>
</dbReference>
<keyword evidence="3" id="KW-1185">Reference proteome</keyword>
<gene>
    <name evidence="2" type="ORF">SNE40_002910</name>
</gene>
<reference evidence="2 3" key="1">
    <citation type="submission" date="2024-01" db="EMBL/GenBank/DDBJ databases">
        <title>The genome of the rayed Mediterranean limpet Patella caerulea (Linnaeus, 1758).</title>
        <authorList>
            <person name="Anh-Thu Weber A."/>
            <person name="Halstead-Nussloch G."/>
        </authorList>
    </citation>
    <scope>NUCLEOTIDE SEQUENCE [LARGE SCALE GENOMIC DNA]</scope>
    <source>
        <strain evidence="2">AATW-2023a</strain>
        <tissue evidence="2">Whole specimen</tissue>
    </source>
</reference>
<protein>
    <submittedName>
        <fullName evidence="2">Uncharacterized protein</fullName>
    </submittedName>
</protein>
<organism evidence="2 3">
    <name type="scientific">Patella caerulea</name>
    <name type="common">Rayed Mediterranean limpet</name>
    <dbReference type="NCBI Taxonomy" id="87958"/>
    <lineage>
        <taxon>Eukaryota</taxon>
        <taxon>Metazoa</taxon>
        <taxon>Spiralia</taxon>
        <taxon>Lophotrochozoa</taxon>
        <taxon>Mollusca</taxon>
        <taxon>Gastropoda</taxon>
        <taxon>Patellogastropoda</taxon>
        <taxon>Patelloidea</taxon>
        <taxon>Patellidae</taxon>
        <taxon>Patella</taxon>
    </lineage>
</organism>
<dbReference type="AlphaFoldDB" id="A0AAN8K9I0"/>
<name>A0AAN8K9I0_PATCE</name>
<feature type="region of interest" description="Disordered" evidence="1">
    <location>
        <begin position="1"/>
        <end position="35"/>
    </location>
</feature>
<accession>A0AAN8K9I0</accession>
<sequence length="127" mass="14003">MNASANSTSVEIDGSSKGHFGTNMPEVHVDMINNNGGGHTRFAPVEAKKDNSLNTPPVLVTYSTKFFKEFIKDDELDKSILDNAPVPDAIRAETLDEEWQDMIDDGNHVSVKATESALKRVQSLSYY</sequence>
<comment type="caution">
    <text evidence="2">The sequence shown here is derived from an EMBL/GenBank/DDBJ whole genome shotgun (WGS) entry which is preliminary data.</text>
</comment>
<evidence type="ECO:0000256" key="1">
    <source>
        <dbReference type="SAM" id="MobiDB-lite"/>
    </source>
</evidence>
<evidence type="ECO:0000313" key="3">
    <source>
        <dbReference type="Proteomes" id="UP001347796"/>
    </source>
</evidence>
<evidence type="ECO:0000313" key="2">
    <source>
        <dbReference type="EMBL" id="KAK6191172.1"/>
    </source>
</evidence>
<proteinExistence type="predicted"/>
<feature type="compositionally biased region" description="Polar residues" evidence="1">
    <location>
        <begin position="1"/>
        <end position="10"/>
    </location>
</feature>